<organism evidence="1 2">
    <name type="scientific">Opisthorchis felineus</name>
    <dbReference type="NCBI Taxonomy" id="147828"/>
    <lineage>
        <taxon>Eukaryota</taxon>
        <taxon>Metazoa</taxon>
        <taxon>Spiralia</taxon>
        <taxon>Lophotrochozoa</taxon>
        <taxon>Platyhelminthes</taxon>
        <taxon>Trematoda</taxon>
        <taxon>Digenea</taxon>
        <taxon>Opisthorchiida</taxon>
        <taxon>Opisthorchiata</taxon>
        <taxon>Opisthorchiidae</taxon>
        <taxon>Opisthorchis</taxon>
    </lineage>
</organism>
<protein>
    <submittedName>
        <fullName evidence="1">Uncharacterized protein</fullName>
    </submittedName>
</protein>
<gene>
    <name evidence="1" type="ORF">CRM22_010632</name>
</gene>
<comment type="caution">
    <text evidence="1">The sequence shown here is derived from an EMBL/GenBank/DDBJ whole genome shotgun (WGS) entry which is preliminary data.</text>
</comment>
<sequence length="74" mass="8451">MAHARLQVVAAAGCRCLSARVQFLSPNQNLPSCLYIIGGPRPRVLRNRSWPAVDQRRLAGKQLTWTKLNEFYRE</sequence>
<dbReference type="Proteomes" id="UP000308267">
    <property type="component" value="Unassembled WGS sequence"/>
</dbReference>
<evidence type="ECO:0000313" key="2">
    <source>
        <dbReference type="Proteomes" id="UP000308267"/>
    </source>
</evidence>
<dbReference type="EMBL" id="SJOL01010039">
    <property type="protein sequence ID" value="TGZ52343.1"/>
    <property type="molecule type" value="Genomic_DNA"/>
</dbReference>
<dbReference type="AlphaFoldDB" id="A0A4S2KR10"/>
<name>A0A4S2KR10_OPIFE</name>
<reference evidence="1 2" key="1">
    <citation type="journal article" date="2019" name="BMC Genomics">
        <title>New insights from Opisthorchis felineus genome: update on genomics of the epidemiologically important liver flukes.</title>
        <authorList>
            <person name="Ershov N.I."/>
            <person name="Mordvinov V.A."/>
            <person name="Prokhortchouk E.B."/>
            <person name="Pakharukova M.Y."/>
            <person name="Gunbin K.V."/>
            <person name="Ustyantsev K."/>
            <person name="Genaev M.A."/>
            <person name="Blinov A.G."/>
            <person name="Mazur A."/>
            <person name="Boulygina E."/>
            <person name="Tsygankova S."/>
            <person name="Khrameeva E."/>
            <person name="Chekanov N."/>
            <person name="Fan G."/>
            <person name="Xiao A."/>
            <person name="Zhang H."/>
            <person name="Xu X."/>
            <person name="Yang H."/>
            <person name="Solovyev V."/>
            <person name="Lee S.M."/>
            <person name="Liu X."/>
            <person name="Afonnikov D.A."/>
            <person name="Skryabin K.G."/>
        </authorList>
    </citation>
    <scope>NUCLEOTIDE SEQUENCE [LARGE SCALE GENOMIC DNA]</scope>
    <source>
        <strain evidence="1">AK-0245</strain>
        <tissue evidence="1">Whole organism</tissue>
    </source>
</reference>
<accession>A0A4S2KR10</accession>
<keyword evidence="2" id="KW-1185">Reference proteome</keyword>
<evidence type="ECO:0000313" key="1">
    <source>
        <dbReference type="EMBL" id="TGZ52343.1"/>
    </source>
</evidence>
<proteinExistence type="predicted"/>